<evidence type="ECO:0000313" key="2">
    <source>
        <dbReference type="Proteomes" id="UP000273083"/>
    </source>
</evidence>
<dbReference type="Proteomes" id="UP000273083">
    <property type="component" value="Unassembled WGS sequence"/>
</dbReference>
<accession>A0A3N1XVI3</accession>
<evidence type="ECO:0000313" key="1">
    <source>
        <dbReference type="EMBL" id="ROR29192.1"/>
    </source>
</evidence>
<protein>
    <recommendedName>
        <fullName evidence="3">HNH endonuclease</fullName>
    </recommendedName>
</protein>
<evidence type="ECO:0008006" key="3">
    <source>
        <dbReference type="Google" id="ProtNLM"/>
    </source>
</evidence>
<dbReference type="EMBL" id="RJVG01000003">
    <property type="protein sequence ID" value="ROR29192.1"/>
    <property type="molecule type" value="Genomic_DNA"/>
</dbReference>
<keyword evidence="2" id="KW-1185">Reference proteome</keyword>
<dbReference type="AlphaFoldDB" id="A0A3N1XVI3"/>
<comment type="caution">
    <text evidence="1">The sequence shown here is derived from an EMBL/GenBank/DDBJ whole genome shotgun (WGS) entry which is preliminary data.</text>
</comment>
<organism evidence="1 2">
    <name type="scientific">Mobilisporobacter senegalensis</name>
    <dbReference type="NCBI Taxonomy" id="1329262"/>
    <lineage>
        <taxon>Bacteria</taxon>
        <taxon>Bacillati</taxon>
        <taxon>Bacillota</taxon>
        <taxon>Clostridia</taxon>
        <taxon>Lachnospirales</taxon>
        <taxon>Lachnospiraceae</taxon>
        <taxon>Mobilisporobacter</taxon>
    </lineage>
</organism>
<sequence>MQSNRDDFPQKIKDLLAKRAGFRCSNPTCRHNIIGANSNPQKLTNIEVASHISAEAQGGPRYNPNIVQMNVRQLTKPYGFVKRVLY</sequence>
<gene>
    <name evidence="1" type="ORF">EDD66_103127</name>
</gene>
<proteinExistence type="predicted"/>
<name>A0A3N1XVI3_9FIRM</name>
<reference evidence="1 2" key="1">
    <citation type="submission" date="2018-11" db="EMBL/GenBank/DDBJ databases">
        <title>Genomic Encyclopedia of Type Strains, Phase IV (KMG-IV): sequencing the most valuable type-strain genomes for metagenomic binning, comparative biology and taxonomic classification.</title>
        <authorList>
            <person name="Goeker M."/>
        </authorList>
    </citation>
    <scope>NUCLEOTIDE SEQUENCE [LARGE SCALE GENOMIC DNA]</scope>
    <source>
        <strain evidence="1 2">DSM 26537</strain>
    </source>
</reference>